<proteinExistence type="predicted"/>
<feature type="region of interest" description="Disordered" evidence="1">
    <location>
        <begin position="1"/>
        <end position="23"/>
    </location>
</feature>
<keyword evidence="4" id="KW-1185">Reference proteome</keyword>
<dbReference type="AlphaFoldDB" id="A0A397I1Q5"/>
<feature type="domain" description="SAM" evidence="2">
    <location>
        <begin position="55"/>
        <end position="97"/>
    </location>
</feature>
<dbReference type="SUPFAM" id="SSF47769">
    <property type="entry name" value="SAM/Pointed domain"/>
    <property type="match status" value="1"/>
</dbReference>
<evidence type="ECO:0000313" key="3">
    <source>
        <dbReference type="EMBL" id="RHZ69539.1"/>
    </source>
</evidence>
<organism evidence="3 4">
    <name type="scientific">Diversispora epigaea</name>
    <dbReference type="NCBI Taxonomy" id="1348612"/>
    <lineage>
        <taxon>Eukaryota</taxon>
        <taxon>Fungi</taxon>
        <taxon>Fungi incertae sedis</taxon>
        <taxon>Mucoromycota</taxon>
        <taxon>Glomeromycotina</taxon>
        <taxon>Glomeromycetes</taxon>
        <taxon>Diversisporales</taxon>
        <taxon>Diversisporaceae</taxon>
        <taxon>Diversispora</taxon>
    </lineage>
</organism>
<gene>
    <name evidence="3" type="ORF">Glove_283g75</name>
</gene>
<sequence length="333" mass="37817">MSDTSTSTSTSATTSTTTTTTATTATGNETATLADEIKKYDAGELIEFLRKQEDLKLKESYLEILSNEEITGRAFLNMTKQDFRDINIKAGPALLLADFAKECKEKRLKAFSSYHSLKKVLAKYGIDSNGTDSIPLFELQTHEILDRDKHFGHCMEDILFRMKHYGSLVLDSLESIRNEYVSTILHTALHITEDATNKEFSMRPEFEIVGDKSENLICVTEDKVQRSILEGFAQNIKQLESSYETNKRKRKRDGDDFDYLYGILSSARDWHFLLYTPGKISQGSKLPLSIEFSEDALDKNSVEYLTLLRGLKSGNIARKRKNNHVDNSIENYV</sequence>
<dbReference type="Gene3D" id="1.10.150.50">
    <property type="entry name" value="Transcription Factor, Ets-1"/>
    <property type="match status" value="1"/>
</dbReference>
<evidence type="ECO:0000259" key="2">
    <source>
        <dbReference type="Pfam" id="PF00536"/>
    </source>
</evidence>
<protein>
    <recommendedName>
        <fullName evidence="2">SAM domain-containing protein</fullName>
    </recommendedName>
</protein>
<dbReference type="InterPro" id="IPR013761">
    <property type="entry name" value="SAM/pointed_sf"/>
</dbReference>
<dbReference type="EMBL" id="PQFF01000259">
    <property type="protein sequence ID" value="RHZ69539.1"/>
    <property type="molecule type" value="Genomic_DNA"/>
</dbReference>
<evidence type="ECO:0000313" key="4">
    <source>
        <dbReference type="Proteomes" id="UP000266861"/>
    </source>
</evidence>
<dbReference type="Proteomes" id="UP000266861">
    <property type="component" value="Unassembled WGS sequence"/>
</dbReference>
<comment type="caution">
    <text evidence="3">The sequence shown here is derived from an EMBL/GenBank/DDBJ whole genome shotgun (WGS) entry which is preliminary data.</text>
</comment>
<dbReference type="OrthoDB" id="2341968at2759"/>
<name>A0A397I1Q5_9GLOM</name>
<dbReference type="Pfam" id="PF00536">
    <property type="entry name" value="SAM_1"/>
    <property type="match status" value="1"/>
</dbReference>
<evidence type="ECO:0000256" key="1">
    <source>
        <dbReference type="SAM" id="MobiDB-lite"/>
    </source>
</evidence>
<accession>A0A397I1Q5</accession>
<reference evidence="3 4" key="1">
    <citation type="submission" date="2018-08" db="EMBL/GenBank/DDBJ databases">
        <title>Genome and evolution of the arbuscular mycorrhizal fungus Diversispora epigaea (formerly Glomus versiforme) and its bacterial endosymbionts.</title>
        <authorList>
            <person name="Sun X."/>
            <person name="Fei Z."/>
            <person name="Harrison M."/>
        </authorList>
    </citation>
    <scope>NUCLEOTIDE SEQUENCE [LARGE SCALE GENOMIC DNA]</scope>
    <source>
        <strain evidence="3 4">IT104</strain>
    </source>
</reference>
<dbReference type="InterPro" id="IPR001660">
    <property type="entry name" value="SAM"/>
</dbReference>